<name>A0A1F7V1K6_9BACT</name>
<evidence type="ECO:0000313" key="2">
    <source>
        <dbReference type="Proteomes" id="UP000177704"/>
    </source>
</evidence>
<dbReference type="EMBL" id="MGEM01000026">
    <property type="protein sequence ID" value="OGL84401.1"/>
    <property type="molecule type" value="Genomic_DNA"/>
</dbReference>
<proteinExistence type="predicted"/>
<reference evidence="1 2" key="1">
    <citation type="journal article" date="2016" name="Nat. Commun.">
        <title>Thousands of microbial genomes shed light on interconnected biogeochemical processes in an aquifer system.</title>
        <authorList>
            <person name="Anantharaman K."/>
            <person name="Brown C.T."/>
            <person name="Hug L.A."/>
            <person name="Sharon I."/>
            <person name="Castelle C.J."/>
            <person name="Probst A.J."/>
            <person name="Thomas B.C."/>
            <person name="Singh A."/>
            <person name="Wilkins M.J."/>
            <person name="Karaoz U."/>
            <person name="Brodie E.L."/>
            <person name="Williams K.H."/>
            <person name="Hubbard S.S."/>
            <person name="Banfield J.F."/>
        </authorList>
    </citation>
    <scope>NUCLEOTIDE SEQUENCE [LARGE SCALE GENOMIC DNA]</scope>
</reference>
<evidence type="ECO:0000313" key="1">
    <source>
        <dbReference type="EMBL" id="OGL84401.1"/>
    </source>
</evidence>
<protein>
    <submittedName>
        <fullName evidence="1">Uncharacterized protein</fullName>
    </submittedName>
</protein>
<dbReference type="Gene3D" id="3.30.2310.20">
    <property type="entry name" value="RelE-like"/>
    <property type="match status" value="1"/>
</dbReference>
<dbReference type="InterPro" id="IPR035093">
    <property type="entry name" value="RelE/ParE_toxin_dom_sf"/>
</dbReference>
<gene>
    <name evidence="1" type="ORF">A3B36_02260</name>
</gene>
<organism evidence="1 2">
    <name type="scientific">Candidatus Uhrbacteria bacterium RIFCSPLOWO2_01_FULL_55_36</name>
    <dbReference type="NCBI Taxonomy" id="1802404"/>
    <lineage>
        <taxon>Bacteria</taxon>
        <taxon>Candidatus Uhriibacteriota</taxon>
    </lineage>
</organism>
<accession>A0A1F7V1K6</accession>
<dbReference type="Proteomes" id="UP000177704">
    <property type="component" value="Unassembled WGS sequence"/>
</dbReference>
<sequence>MASLRFTASFERDYRRLTRELQVRLDKSLRLLLENSFRPFLLVKKMEGFRDVWEARFSQATASHL</sequence>
<dbReference type="AlphaFoldDB" id="A0A1F7V1K6"/>
<comment type="caution">
    <text evidence="1">The sequence shown here is derived from an EMBL/GenBank/DDBJ whole genome shotgun (WGS) entry which is preliminary data.</text>
</comment>